<evidence type="ECO:0000313" key="2">
    <source>
        <dbReference type="EMBL" id="BBH53747.1"/>
    </source>
</evidence>
<dbReference type="KEGG" id="sbf:JCM31447_21950"/>
<protein>
    <submittedName>
        <fullName evidence="2">Uncharacterized protein</fullName>
    </submittedName>
</protein>
<dbReference type="OrthoDB" id="5295827at2"/>
<reference evidence="2 3" key="1">
    <citation type="submission" date="2018-12" db="EMBL/GenBank/DDBJ databases">
        <title>Rubrispira sanarue gen. nov., sp., nov., a member of the order Silvanigrellales, isolated from a brackish lake in Hamamatsu Japan.</title>
        <authorList>
            <person name="Maejima Y."/>
            <person name="Iino T."/>
            <person name="Muraguchi Y."/>
            <person name="Fukuda K."/>
            <person name="Nojiri H."/>
            <person name="Ohkuma M."/>
            <person name="Moriuchi R."/>
            <person name="Dohra H."/>
            <person name="Kimbara K."/>
            <person name="Shintani M."/>
        </authorList>
    </citation>
    <scope>NUCLEOTIDE SEQUENCE [LARGE SCALE GENOMIC DNA]</scope>
    <source>
        <strain evidence="2 3">RF1110005</strain>
    </source>
</reference>
<feature type="signal peptide" evidence="1">
    <location>
        <begin position="1"/>
        <end position="22"/>
    </location>
</feature>
<evidence type="ECO:0000313" key="3">
    <source>
        <dbReference type="Proteomes" id="UP000291236"/>
    </source>
</evidence>
<name>A0A4V0P2M5_FLUSA</name>
<feature type="chain" id="PRO_5020788543" evidence="1">
    <location>
        <begin position="23"/>
        <end position="183"/>
    </location>
</feature>
<dbReference type="RefSeq" id="WP_130610219.1">
    <property type="nucleotide sequence ID" value="NZ_AP019368.1"/>
</dbReference>
<keyword evidence="1" id="KW-0732">Signal</keyword>
<proteinExistence type="predicted"/>
<gene>
    <name evidence="2" type="ORF">JCM31447_21950</name>
</gene>
<organism evidence="2 3">
    <name type="scientific">Fluviispira sanaruensis</name>
    <dbReference type="NCBI Taxonomy" id="2493639"/>
    <lineage>
        <taxon>Bacteria</taxon>
        <taxon>Pseudomonadati</taxon>
        <taxon>Bdellovibrionota</taxon>
        <taxon>Oligoflexia</taxon>
        <taxon>Silvanigrellales</taxon>
        <taxon>Silvanigrellaceae</taxon>
        <taxon>Fluviispira</taxon>
    </lineage>
</organism>
<dbReference type="AlphaFoldDB" id="A0A4V0P2M5"/>
<accession>A0A4V0P2M5</accession>
<keyword evidence="3" id="KW-1185">Reference proteome</keyword>
<dbReference type="EMBL" id="AP019368">
    <property type="protein sequence ID" value="BBH53747.1"/>
    <property type="molecule type" value="Genomic_DNA"/>
</dbReference>
<dbReference type="Proteomes" id="UP000291236">
    <property type="component" value="Chromosome"/>
</dbReference>
<evidence type="ECO:0000256" key="1">
    <source>
        <dbReference type="SAM" id="SignalP"/>
    </source>
</evidence>
<sequence length="183" mass="21059">MKKLYLKSIVLALLLPTMNAYSFSRLNPPNGSRNYLIDKSKYSTNDSNEITQETNCSSVHVWYTLNNKDMNYGWFIQISRLYEDNVNFLDESCNQIDINNKFEIPPNRTRKVGMEVTTEKSFNSIYSFTAVRNDGALALVPNHKYACIFVISAYGPGQLNRMDWRQNNADCVVSNLGTHYDLK</sequence>